<keyword evidence="8" id="KW-1185">Reference proteome</keyword>
<dbReference type="Pfam" id="PF07690">
    <property type="entry name" value="MFS_1"/>
    <property type="match status" value="1"/>
</dbReference>
<dbReference type="AlphaFoldDB" id="A0A6G0ZMJ4"/>
<feature type="transmembrane region" description="Helical" evidence="6">
    <location>
        <begin position="168"/>
        <end position="190"/>
    </location>
</feature>
<evidence type="ECO:0000256" key="5">
    <source>
        <dbReference type="SAM" id="MobiDB-lite"/>
    </source>
</evidence>
<proteinExistence type="predicted"/>
<evidence type="ECO:0000256" key="6">
    <source>
        <dbReference type="SAM" id="Phobius"/>
    </source>
</evidence>
<dbReference type="InterPro" id="IPR036259">
    <property type="entry name" value="MFS_trans_sf"/>
</dbReference>
<feature type="transmembrane region" description="Helical" evidence="6">
    <location>
        <begin position="244"/>
        <end position="263"/>
    </location>
</feature>
<comment type="caution">
    <text evidence="7">The sequence shown here is derived from an EMBL/GenBank/DDBJ whole genome shotgun (WGS) entry which is preliminary data.</text>
</comment>
<dbReference type="Gene3D" id="1.20.1250.20">
    <property type="entry name" value="MFS general substrate transporter like domains"/>
    <property type="match status" value="1"/>
</dbReference>
<evidence type="ECO:0000256" key="1">
    <source>
        <dbReference type="ARBA" id="ARBA00004141"/>
    </source>
</evidence>
<keyword evidence="4 6" id="KW-0472">Membrane</keyword>
<feature type="transmembrane region" description="Helical" evidence="6">
    <location>
        <begin position="76"/>
        <end position="99"/>
    </location>
</feature>
<keyword evidence="3 6" id="KW-1133">Transmembrane helix</keyword>
<dbReference type="EMBL" id="VUJU01000204">
    <property type="protein sequence ID" value="KAF0772245.1"/>
    <property type="molecule type" value="Genomic_DNA"/>
</dbReference>
<dbReference type="GO" id="GO:0020037">
    <property type="term" value="F:heme binding"/>
    <property type="evidence" value="ECO:0007669"/>
    <property type="project" value="TreeGrafter"/>
</dbReference>
<feature type="transmembrane region" description="Helical" evidence="6">
    <location>
        <begin position="119"/>
        <end position="136"/>
    </location>
</feature>
<dbReference type="PANTHER" id="PTHR10924:SF4">
    <property type="entry name" value="GH15861P"/>
    <property type="match status" value="1"/>
</dbReference>
<name>A0A6G0ZMJ4_APHCR</name>
<evidence type="ECO:0000256" key="4">
    <source>
        <dbReference type="ARBA" id="ARBA00023136"/>
    </source>
</evidence>
<feature type="transmembrane region" description="Helical" evidence="6">
    <location>
        <begin position="386"/>
        <end position="406"/>
    </location>
</feature>
<dbReference type="GO" id="GO:0097037">
    <property type="term" value="P:heme export"/>
    <property type="evidence" value="ECO:0007669"/>
    <property type="project" value="TreeGrafter"/>
</dbReference>
<evidence type="ECO:0000313" key="7">
    <source>
        <dbReference type="EMBL" id="KAF0772245.1"/>
    </source>
</evidence>
<reference evidence="7 8" key="1">
    <citation type="submission" date="2019-08" db="EMBL/GenBank/DDBJ databases">
        <title>Whole genome of Aphis craccivora.</title>
        <authorList>
            <person name="Voronova N.V."/>
            <person name="Shulinski R.S."/>
            <person name="Bandarenka Y.V."/>
            <person name="Zhorov D.G."/>
            <person name="Warner D."/>
        </authorList>
    </citation>
    <scope>NUCLEOTIDE SEQUENCE [LARGE SCALE GENOMIC DNA]</scope>
    <source>
        <strain evidence="7">180601</strain>
        <tissue evidence="7">Whole Body</tissue>
    </source>
</reference>
<dbReference type="PANTHER" id="PTHR10924">
    <property type="entry name" value="MAJOR FACILITATOR SUPERFAMILY PROTEIN-RELATED"/>
    <property type="match status" value="1"/>
</dbReference>
<accession>A0A6G0ZMJ4</accession>
<feature type="transmembrane region" description="Helical" evidence="6">
    <location>
        <begin position="202"/>
        <end position="224"/>
    </location>
</feature>
<keyword evidence="7" id="KW-0675">Receptor</keyword>
<dbReference type="Proteomes" id="UP000478052">
    <property type="component" value="Unassembled WGS sequence"/>
</dbReference>
<evidence type="ECO:0000256" key="2">
    <source>
        <dbReference type="ARBA" id="ARBA00022692"/>
    </source>
</evidence>
<evidence type="ECO:0000313" key="8">
    <source>
        <dbReference type="Proteomes" id="UP000478052"/>
    </source>
</evidence>
<protein>
    <submittedName>
        <fullName evidence="7">Feline leukemia virus subgroup C receptor-related protein 2</fullName>
    </submittedName>
</protein>
<keyword evidence="2 6" id="KW-0812">Transmembrane</keyword>
<dbReference type="GO" id="GO:0015232">
    <property type="term" value="F:heme transmembrane transporter activity"/>
    <property type="evidence" value="ECO:0007669"/>
    <property type="project" value="TreeGrafter"/>
</dbReference>
<comment type="subcellular location">
    <subcellularLocation>
        <location evidence="1">Membrane</location>
        <topology evidence="1">Multi-pass membrane protein</topology>
    </subcellularLocation>
</comment>
<feature type="transmembrane region" description="Helical" evidence="6">
    <location>
        <begin position="143"/>
        <end position="162"/>
    </location>
</feature>
<gene>
    <name evidence="7" type="ORF">FWK35_00007646</name>
</gene>
<feature type="transmembrane region" description="Helical" evidence="6">
    <location>
        <begin position="412"/>
        <end position="433"/>
    </location>
</feature>
<dbReference type="SUPFAM" id="SSF103473">
    <property type="entry name" value="MFS general substrate transporter"/>
    <property type="match status" value="2"/>
</dbReference>
<evidence type="ECO:0000256" key="3">
    <source>
        <dbReference type="ARBA" id="ARBA00022989"/>
    </source>
</evidence>
<feature type="non-terminal residue" evidence="7">
    <location>
        <position position="1"/>
    </location>
</feature>
<dbReference type="GO" id="GO:0016020">
    <property type="term" value="C:membrane"/>
    <property type="evidence" value="ECO:0007669"/>
    <property type="project" value="UniProtKB-SubCell"/>
</dbReference>
<dbReference type="InterPro" id="IPR049680">
    <property type="entry name" value="FLVCR1-2_SLC49-like"/>
</dbReference>
<organism evidence="7 8">
    <name type="scientific">Aphis craccivora</name>
    <name type="common">Cowpea aphid</name>
    <dbReference type="NCBI Taxonomy" id="307492"/>
    <lineage>
        <taxon>Eukaryota</taxon>
        <taxon>Metazoa</taxon>
        <taxon>Ecdysozoa</taxon>
        <taxon>Arthropoda</taxon>
        <taxon>Hexapoda</taxon>
        <taxon>Insecta</taxon>
        <taxon>Pterygota</taxon>
        <taxon>Neoptera</taxon>
        <taxon>Paraneoptera</taxon>
        <taxon>Hemiptera</taxon>
        <taxon>Sternorrhyncha</taxon>
        <taxon>Aphidomorpha</taxon>
        <taxon>Aphidoidea</taxon>
        <taxon>Aphididae</taxon>
        <taxon>Aphidini</taxon>
        <taxon>Aphis</taxon>
        <taxon>Aphis</taxon>
    </lineage>
</organism>
<dbReference type="InterPro" id="IPR011701">
    <property type="entry name" value="MFS"/>
</dbReference>
<dbReference type="OrthoDB" id="422206at2759"/>
<sequence>TIPPQSRILSVPVRIDAIRRRSGKSDARTAMADFASVMQTVDKPGPGPQHSRPSADPRAAESQLQHDDLRLYKARWIILVVYMLYSMANAVHWIQYSIISNITVKFYGVSNFAIDTTSTIYMIVYVPLVVPASWVLDRLGLKVTMVLGAAGTCLGAWIKVLSAVPGRFLITLLGQGLVACSQAFILSLPSRLAAVWFGSTEVSTACSLGVFGNQLGAALGFLIPPMIVQDSDNLDEIGYDLWKMFLSFAILNTVVFFLVIWIIQAEPQIAPSNAQVVQRKKRDDPSILQDVFMSSVKELLKNNGYILLLISYGINVGAFFAISTLLNQFILLYFPGHEEDVGRIGLTLRDDPDGLRQLFMTGYLPVGYELAIELTYPIPEGTSSGLLNGGTQLIGFILTSIYSWVFSTMGDLAANMMIVGLLTFGFLLTIFIPTDLKRQAAHKAIEDKQKLGFGL</sequence>
<feature type="transmembrane region" description="Helical" evidence="6">
    <location>
        <begin position="305"/>
        <end position="334"/>
    </location>
</feature>
<feature type="region of interest" description="Disordered" evidence="5">
    <location>
        <begin position="40"/>
        <end position="59"/>
    </location>
</feature>